<evidence type="ECO:0000259" key="3">
    <source>
        <dbReference type="PROSITE" id="PS50222"/>
    </source>
</evidence>
<name>A0A7S0EFP6_9CRYP</name>
<organism evidence="4">
    <name type="scientific">Hanusia phi</name>
    <dbReference type="NCBI Taxonomy" id="3032"/>
    <lineage>
        <taxon>Eukaryota</taxon>
        <taxon>Cryptophyceae</taxon>
        <taxon>Pyrenomonadales</taxon>
        <taxon>Geminigeraceae</taxon>
        <taxon>Hanusia</taxon>
    </lineage>
</organism>
<dbReference type="PROSITE" id="PS50222">
    <property type="entry name" value="EF_HAND_2"/>
    <property type="match status" value="1"/>
</dbReference>
<dbReference type="InterPro" id="IPR011992">
    <property type="entry name" value="EF-hand-dom_pair"/>
</dbReference>
<dbReference type="PANTHER" id="PTHR24114">
    <property type="entry name" value="LEUCINE RICH REPEAT FAMILY PROTEIN"/>
    <property type="match status" value="1"/>
</dbReference>
<proteinExistence type="predicted"/>
<dbReference type="Gene3D" id="1.10.238.10">
    <property type="entry name" value="EF-hand"/>
    <property type="match status" value="1"/>
</dbReference>
<dbReference type="SMART" id="SM00368">
    <property type="entry name" value="LRR_RI"/>
    <property type="match status" value="4"/>
</dbReference>
<sequence length="1133" mass="126456">MIRSRSRTLPERMVLSPDHSPRYAGAVDPNVINEIFERFADPEEPNTDGIETFIDHVKTNISVRSKQRELYSSSNSNDSMPSTSTQVFKLEPLINELPSRASSQAEPTRHDAGESRSLEESNVDMSFLSRDSGLEDAGQRPVAIQYMKICHERKIPTLRSILRDPTSGSIDGSHSRMDCAGISGVAQVLPQLENLSSIVLRDNRIGDKGCCELVQALMAMSGRIQVLNLEQNRIGREGAGALEALVAAGKVVDLTVSKNKMGDEATARLLRGLLSTDCKVERLNIASNEAARASCKVLTTFFDDLQLSAGLLSLDISWNSIRGTWAGDFARSLSNNTNLRRLNAAWNGLGGSDALAKSNDTPRSEATENKDVFQVHSHGNVAPVTILHLSNWLKKTKALDELDLSHNRISSEGGVMLAEGLEVCCCVKILSLNGNPISQSGSRSIWSATASSGEKLGVKRQIFLNDCGITRVDAHAFDPSEPAGKYSLDLELSYARTVLRGLLRLTAQGDGQIEDCKLEGKPFSVKFVGECSEDQWEIPTAGVLLLTFHNLKAVKSLLPAAPSLLSDHFKESVLQVLSSDSSLETQQLFLKSTFAGKTFSSKQILELAMKISRKQSRLQLYVSSFHKLADVHECDSLLSNVTIEDREALEMQLRHSIIYSKHNPTGHYQLNLSDPIQREVAMHLCEIKNSDLLKSILKDKGGFKTEHEIEKVWRNARLNSLHHRYRSDVSLPRDGILTLDLVSPFYPPGDAAPMSAEEYQEMERELAQCDLSDISKEAKADEPWEIRRRRLKWRAPGKQLDIDFSDAEPEEGSFFSAVMAAARSLKAKQDGQPASASSLKSLSSRRPSLVAKKLWEDEQEEAWIEIEQRQVVVLRRWSNLHYFTCSQARVLLHRFKNDATCAEVFVILFRRVVDWLGWPAILADLRPSVVEVIRYRVGAANLFELAAAVGYYELALAVPDERWVMLQLVDASVKEPGINMVETTLNGISFDVPSSWIKDVPRDGLVTLYYCRIPETVDKFLQDVSSSSPSALPPDFYQPVGIEWVKTMKLRQIKKKMIGALGDFPSLVFRKMDKSSRGILTRVELAGGLREMGVWLHPNETTELLELLDTNNDNRVDEDEFVKFWRSVEYQII</sequence>
<gene>
    <name evidence="4" type="ORF">HPHI1048_LOCUS9571</name>
</gene>
<dbReference type="AlphaFoldDB" id="A0A7S0EFP6"/>
<feature type="region of interest" description="Disordered" evidence="2">
    <location>
        <begin position="98"/>
        <end position="123"/>
    </location>
</feature>
<dbReference type="Gene3D" id="3.80.10.10">
    <property type="entry name" value="Ribonuclease Inhibitor"/>
    <property type="match status" value="2"/>
</dbReference>
<accession>A0A7S0EFP6</accession>
<dbReference type="EMBL" id="HBEO01014062">
    <property type="protein sequence ID" value="CAD8482502.1"/>
    <property type="molecule type" value="Transcribed_RNA"/>
</dbReference>
<dbReference type="PROSITE" id="PS00018">
    <property type="entry name" value="EF_HAND_1"/>
    <property type="match status" value="1"/>
</dbReference>
<dbReference type="InterPro" id="IPR001611">
    <property type="entry name" value="Leu-rich_rpt"/>
</dbReference>
<feature type="domain" description="EF-hand" evidence="3">
    <location>
        <begin position="1096"/>
        <end position="1131"/>
    </location>
</feature>
<feature type="compositionally biased region" description="Basic and acidic residues" evidence="2">
    <location>
        <begin position="107"/>
        <end position="119"/>
    </location>
</feature>
<keyword evidence="1" id="KW-0106">Calcium</keyword>
<dbReference type="InterPro" id="IPR032675">
    <property type="entry name" value="LRR_dom_sf"/>
</dbReference>
<dbReference type="Pfam" id="PF13516">
    <property type="entry name" value="LRR_6"/>
    <property type="match status" value="1"/>
</dbReference>
<protein>
    <recommendedName>
        <fullName evidence="3">EF-hand domain-containing protein</fullName>
    </recommendedName>
</protein>
<dbReference type="CDD" id="cd00051">
    <property type="entry name" value="EFh"/>
    <property type="match status" value="1"/>
</dbReference>
<reference evidence="4" key="1">
    <citation type="submission" date="2021-01" db="EMBL/GenBank/DDBJ databases">
        <authorList>
            <person name="Corre E."/>
            <person name="Pelletier E."/>
            <person name="Niang G."/>
            <person name="Scheremetjew M."/>
            <person name="Finn R."/>
            <person name="Kale V."/>
            <person name="Holt S."/>
            <person name="Cochrane G."/>
            <person name="Meng A."/>
            <person name="Brown T."/>
            <person name="Cohen L."/>
        </authorList>
    </citation>
    <scope>NUCLEOTIDE SEQUENCE</scope>
    <source>
        <strain evidence="4">CCMP325</strain>
    </source>
</reference>
<evidence type="ECO:0000256" key="1">
    <source>
        <dbReference type="ARBA" id="ARBA00022837"/>
    </source>
</evidence>
<dbReference type="GO" id="GO:0005509">
    <property type="term" value="F:calcium ion binding"/>
    <property type="evidence" value="ECO:0007669"/>
    <property type="project" value="InterPro"/>
</dbReference>
<dbReference type="SUPFAM" id="SSF52047">
    <property type="entry name" value="RNI-like"/>
    <property type="match status" value="1"/>
</dbReference>
<evidence type="ECO:0000313" key="4">
    <source>
        <dbReference type="EMBL" id="CAD8482502.1"/>
    </source>
</evidence>
<evidence type="ECO:0000256" key="2">
    <source>
        <dbReference type="SAM" id="MobiDB-lite"/>
    </source>
</evidence>
<dbReference type="InterPro" id="IPR018247">
    <property type="entry name" value="EF_Hand_1_Ca_BS"/>
</dbReference>
<dbReference type="InterPro" id="IPR002048">
    <property type="entry name" value="EF_hand_dom"/>
</dbReference>
<dbReference type="InterPro" id="IPR052394">
    <property type="entry name" value="LRR-containing"/>
</dbReference>
<dbReference type="SUPFAM" id="SSF47473">
    <property type="entry name" value="EF-hand"/>
    <property type="match status" value="1"/>
</dbReference>
<dbReference type="PANTHER" id="PTHR24114:SF2">
    <property type="entry name" value="F-BOX DOMAIN-CONTAINING PROTEIN-RELATED"/>
    <property type="match status" value="1"/>
</dbReference>